<dbReference type="Proteomes" id="UP001230649">
    <property type="component" value="Unassembled WGS sequence"/>
</dbReference>
<reference evidence="1" key="1">
    <citation type="submission" date="2023-04" db="EMBL/GenBank/DDBJ databases">
        <title>Draft Genome sequencing of Naganishia species isolated from polar environments using Oxford Nanopore Technology.</title>
        <authorList>
            <person name="Leo P."/>
            <person name="Venkateswaran K."/>
        </authorList>
    </citation>
    <scope>NUCLEOTIDE SEQUENCE</scope>
    <source>
        <strain evidence="1">MNA-CCFEE 5262</strain>
    </source>
</reference>
<gene>
    <name evidence="1" type="ORF">QFC20_003893</name>
</gene>
<comment type="caution">
    <text evidence="1">The sequence shown here is derived from an EMBL/GenBank/DDBJ whole genome shotgun (WGS) entry which is preliminary data.</text>
</comment>
<evidence type="ECO:0000313" key="2">
    <source>
        <dbReference type="Proteomes" id="UP001230649"/>
    </source>
</evidence>
<evidence type="ECO:0000313" key="1">
    <source>
        <dbReference type="EMBL" id="KAJ9106993.1"/>
    </source>
</evidence>
<organism evidence="1 2">
    <name type="scientific">Naganishia adeliensis</name>
    <dbReference type="NCBI Taxonomy" id="92952"/>
    <lineage>
        <taxon>Eukaryota</taxon>
        <taxon>Fungi</taxon>
        <taxon>Dikarya</taxon>
        <taxon>Basidiomycota</taxon>
        <taxon>Agaricomycotina</taxon>
        <taxon>Tremellomycetes</taxon>
        <taxon>Filobasidiales</taxon>
        <taxon>Filobasidiaceae</taxon>
        <taxon>Naganishia</taxon>
    </lineage>
</organism>
<accession>A0ACC2W699</accession>
<name>A0ACC2W699_9TREE</name>
<keyword evidence="2" id="KW-1185">Reference proteome</keyword>
<sequence>MRFPLGPGLASLTLLLQSIAAPTPVTISPTTTTSPSVVVVTQTVTDHVTATDHVTVTDHTTETNVILETAYLVDLPPCYASPTGTGAPLVYQPKPSTGAGSGGNNNQQGSSGSGSSNGSANLSGSVSPSSNSNANTPSSNPNTNTPSSSSGSNTSPSSGSSTSIGGLTTVSNGGNNGGASGTLNTDAGMAGATESVPVLQPIVHPDHDGTDVGNLMPSNNGSYYYTQNGTTDTSIEHLFAQVNTTFVYPAVTIPHTTLISNVSCIANGTSLAMVFTSNDAYQYAATHWTVGKSGLLLITETLGCSAANDGQHTYWLVDQLTFNNGTMTVIVHVEELAVQDASWEYEKRTERTDLLREEFLVV</sequence>
<proteinExistence type="predicted"/>
<dbReference type="EMBL" id="JASBWS010000039">
    <property type="protein sequence ID" value="KAJ9106993.1"/>
    <property type="molecule type" value="Genomic_DNA"/>
</dbReference>
<protein>
    <submittedName>
        <fullName evidence="1">Uncharacterized protein</fullName>
    </submittedName>
</protein>